<dbReference type="Pfam" id="PF13549">
    <property type="entry name" value="ATP-grasp_5"/>
    <property type="match status" value="1"/>
</dbReference>
<dbReference type="PANTHER" id="PTHR42793">
    <property type="entry name" value="COA BINDING DOMAIN CONTAINING PROTEIN"/>
    <property type="match status" value="1"/>
</dbReference>
<dbReference type="InterPro" id="IPR016102">
    <property type="entry name" value="Succinyl-CoA_synth-like"/>
</dbReference>
<name>A0AA35X3E4_GEOBA</name>
<evidence type="ECO:0000313" key="4">
    <source>
        <dbReference type="Proteomes" id="UP001174909"/>
    </source>
</evidence>
<dbReference type="GO" id="GO:0046872">
    <property type="term" value="F:metal ion binding"/>
    <property type="evidence" value="ECO:0007669"/>
    <property type="project" value="InterPro"/>
</dbReference>
<dbReference type="PANTHER" id="PTHR42793:SF4">
    <property type="entry name" value="BLL6376 PROTEIN"/>
    <property type="match status" value="1"/>
</dbReference>
<dbReference type="InterPro" id="IPR032875">
    <property type="entry name" value="Succ_CoA_lig_flav_dom"/>
</dbReference>
<evidence type="ECO:0000313" key="3">
    <source>
        <dbReference type="EMBL" id="CAI8042669.1"/>
    </source>
</evidence>
<sequence length="532" mass="56629">MLKPGPVGAVFQSGGSLGNWMKGAAERGVGFSYAISSGNEVSLDVVDYMSFLIDDADTKIIVLMVEGIRRPKTFLETAARALEKDKPIIVVKLGRSEMGKRQAISHTGSLAGDDEVFSAACDRYGMVRCHSLEDLTEMTLAFLPGRRPRGGRAAIVVNSGGMKGILLDHIEEVGIELATLSDASNAALRPLIPDDLVVENPLECGVAGFGNENTFAEIVRIHAEDDGVDLLAIHGELPRFGEKRNPDLLKNISRSIDKPVVAHARSTYSLMEESRVFQEASEIPHLQGIKATLRALNGLGAYGHRRRMGIPGIPAADGKPEDLEGAVWQRQLAACGLTTPQEAVADTPADAAARAGEMGFPVVLKIQSPEVVHKTEVGGVVLGLDSADRVEQAGAELLAKGPAGSKLLVQEMVGGTEVILGARVDPQYGPFVMVGLGGIFVEVLKDVALRLLPVTTEDAQAMLRELKGYKILEGVRGQKPRDVEALVRAITGISDLFAAHRAHLSDLEVNPLIVKEAGGGVAAVDVRLVSHR</sequence>
<keyword evidence="4" id="KW-1185">Reference proteome</keyword>
<dbReference type="GO" id="GO:0005524">
    <property type="term" value="F:ATP binding"/>
    <property type="evidence" value="ECO:0007669"/>
    <property type="project" value="UniProtKB-UniRule"/>
</dbReference>
<proteinExistence type="predicted"/>
<dbReference type="Gene3D" id="3.40.50.261">
    <property type="entry name" value="Succinyl-CoA synthetase domains"/>
    <property type="match status" value="2"/>
</dbReference>
<dbReference type="Gene3D" id="3.30.1490.20">
    <property type="entry name" value="ATP-grasp fold, A domain"/>
    <property type="match status" value="1"/>
</dbReference>
<dbReference type="Pfam" id="PF13607">
    <property type="entry name" value="Succ_CoA_lig"/>
    <property type="match status" value="1"/>
</dbReference>
<dbReference type="PROSITE" id="PS50975">
    <property type="entry name" value="ATP_GRASP"/>
    <property type="match status" value="1"/>
</dbReference>
<dbReference type="Gene3D" id="3.30.470.20">
    <property type="entry name" value="ATP-grasp fold, B domain"/>
    <property type="match status" value="1"/>
</dbReference>
<accession>A0AA35X3E4</accession>
<evidence type="ECO:0000256" key="1">
    <source>
        <dbReference type="PROSITE-ProRule" id="PRU00409"/>
    </source>
</evidence>
<evidence type="ECO:0000259" key="2">
    <source>
        <dbReference type="PROSITE" id="PS50975"/>
    </source>
</evidence>
<dbReference type="SUPFAM" id="SSF56059">
    <property type="entry name" value="Glutathione synthetase ATP-binding domain-like"/>
    <property type="match status" value="1"/>
</dbReference>
<keyword evidence="1" id="KW-0547">Nucleotide-binding</keyword>
<dbReference type="Proteomes" id="UP001174909">
    <property type="component" value="Unassembled WGS sequence"/>
</dbReference>
<keyword evidence="1" id="KW-0067">ATP-binding</keyword>
<dbReference type="EMBL" id="CASHTH010003280">
    <property type="protein sequence ID" value="CAI8042669.1"/>
    <property type="molecule type" value="Genomic_DNA"/>
</dbReference>
<organism evidence="3 4">
    <name type="scientific">Geodia barretti</name>
    <name type="common">Barrett's horny sponge</name>
    <dbReference type="NCBI Taxonomy" id="519541"/>
    <lineage>
        <taxon>Eukaryota</taxon>
        <taxon>Metazoa</taxon>
        <taxon>Porifera</taxon>
        <taxon>Demospongiae</taxon>
        <taxon>Heteroscleromorpha</taxon>
        <taxon>Tetractinellida</taxon>
        <taxon>Astrophorina</taxon>
        <taxon>Geodiidae</taxon>
        <taxon>Geodia</taxon>
    </lineage>
</organism>
<comment type="caution">
    <text evidence="3">The sequence shown here is derived from an EMBL/GenBank/DDBJ whole genome shotgun (WGS) entry which is preliminary data.</text>
</comment>
<reference evidence="3" key="1">
    <citation type="submission" date="2023-03" db="EMBL/GenBank/DDBJ databases">
        <authorList>
            <person name="Steffen K."/>
            <person name="Cardenas P."/>
        </authorList>
    </citation>
    <scope>NUCLEOTIDE SEQUENCE</scope>
</reference>
<keyword evidence="3" id="KW-0436">Ligase</keyword>
<dbReference type="InterPro" id="IPR013815">
    <property type="entry name" value="ATP_grasp_subdomain_1"/>
</dbReference>
<dbReference type="AlphaFoldDB" id="A0AA35X3E4"/>
<dbReference type="InterPro" id="IPR011761">
    <property type="entry name" value="ATP-grasp"/>
</dbReference>
<protein>
    <submittedName>
        <fullName evidence="3">Acetate--CoA ligase [ADP-forming] I</fullName>
    </submittedName>
</protein>
<feature type="domain" description="ATP-grasp" evidence="2">
    <location>
        <begin position="329"/>
        <end position="530"/>
    </location>
</feature>
<dbReference type="GO" id="GO:0016874">
    <property type="term" value="F:ligase activity"/>
    <property type="evidence" value="ECO:0007669"/>
    <property type="project" value="UniProtKB-KW"/>
</dbReference>
<gene>
    <name evidence="3" type="ORF">GBAR_LOCUS23654</name>
</gene>
<dbReference type="SUPFAM" id="SSF52210">
    <property type="entry name" value="Succinyl-CoA synthetase domains"/>
    <property type="match status" value="2"/>
</dbReference>